<dbReference type="AlphaFoldDB" id="A0AAV3X8N7"/>
<dbReference type="RefSeq" id="WP_226583021.1">
    <property type="nucleotide sequence ID" value="NZ_BLAY01000052.1"/>
</dbReference>
<proteinExistence type="predicted"/>
<sequence>MKNVMWEVKHCEKCSRFAVMSVDGFWGCLKCRELPVDTDDQSGERKCVFCRKPLILLMEACLDCGNQPRYEDRKIHGRRLY</sequence>
<evidence type="ECO:0000313" key="2">
    <source>
        <dbReference type="Proteomes" id="UP001050975"/>
    </source>
</evidence>
<protein>
    <submittedName>
        <fullName evidence="1">Uncharacterized protein</fullName>
    </submittedName>
</protein>
<keyword evidence="2" id="KW-1185">Reference proteome</keyword>
<evidence type="ECO:0000313" key="1">
    <source>
        <dbReference type="EMBL" id="GET38768.1"/>
    </source>
</evidence>
<reference evidence="1" key="1">
    <citation type="submission" date="2019-10" db="EMBL/GenBank/DDBJ databases">
        <title>Draft genome sequece of Microseira wollei NIES-4236.</title>
        <authorList>
            <person name="Yamaguchi H."/>
            <person name="Suzuki S."/>
            <person name="Kawachi M."/>
        </authorList>
    </citation>
    <scope>NUCLEOTIDE SEQUENCE</scope>
    <source>
        <strain evidence="1">NIES-4236</strain>
    </source>
</reference>
<dbReference type="Proteomes" id="UP001050975">
    <property type="component" value="Unassembled WGS sequence"/>
</dbReference>
<name>A0AAV3X8N7_9CYAN</name>
<organism evidence="1 2">
    <name type="scientific">Microseira wollei NIES-4236</name>
    <dbReference type="NCBI Taxonomy" id="2530354"/>
    <lineage>
        <taxon>Bacteria</taxon>
        <taxon>Bacillati</taxon>
        <taxon>Cyanobacteriota</taxon>
        <taxon>Cyanophyceae</taxon>
        <taxon>Oscillatoriophycideae</taxon>
        <taxon>Aerosakkonematales</taxon>
        <taxon>Aerosakkonemataceae</taxon>
        <taxon>Microseira</taxon>
    </lineage>
</organism>
<dbReference type="EMBL" id="BLAY01000052">
    <property type="protein sequence ID" value="GET38768.1"/>
    <property type="molecule type" value="Genomic_DNA"/>
</dbReference>
<gene>
    <name evidence="1" type="ORF">MiSe_35270</name>
</gene>
<accession>A0AAV3X8N7</accession>
<comment type="caution">
    <text evidence="1">The sequence shown here is derived from an EMBL/GenBank/DDBJ whole genome shotgun (WGS) entry which is preliminary data.</text>
</comment>